<protein>
    <submittedName>
        <fullName evidence="1">Uncharacterized protein</fullName>
    </submittedName>
</protein>
<evidence type="ECO:0000313" key="2">
    <source>
        <dbReference type="Proteomes" id="UP000799539"/>
    </source>
</evidence>
<dbReference type="Proteomes" id="UP000799539">
    <property type="component" value="Unassembled WGS sequence"/>
</dbReference>
<dbReference type="EMBL" id="ML992679">
    <property type="protein sequence ID" value="KAF2210786.1"/>
    <property type="molecule type" value="Genomic_DNA"/>
</dbReference>
<reference evidence="1" key="1">
    <citation type="journal article" date="2020" name="Stud. Mycol.">
        <title>101 Dothideomycetes genomes: a test case for predicting lifestyles and emergence of pathogens.</title>
        <authorList>
            <person name="Haridas S."/>
            <person name="Albert R."/>
            <person name="Binder M."/>
            <person name="Bloem J."/>
            <person name="Labutti K."/>
            <person name="Salamov A."/>
            <person name="Andreopoulos B."/>
            <person name="Baker S."/>
            <person name="Barry K."/>
            <person name="Bills G."/>
            <person name="Bluhm B."/>
            <person name="Cannon C."/>
            <person name="Castanera R."/>
            <person name="Culley D."/>
            <person name="Daum C."/>
            <person name="Ezra D."/>
            <person name="Gonzalez J."/>
            <person name="Henrissat B."/>
            <person name="Kuo A."/>
            <person name="Liang C."/>
            <person name="Lipzen A."/>
            <person name="Lutzoni F."/>
            <person name="Magnuson J."/>
            <person name="Mondo S."/>
            <person name="Nolan M."/>
            <person name="Ohm R."/>
            <person name="Pangilinan J."/>
            <person name="Park H.-J."/>
            <person name="Ramirez L."/>
            <person name="Alfaro M."/>
            <person name="Sun H."/>
            <person name="Tritt A."/>
            <person name="Yoshinaga Y."/>
            <person name="Zwiers L.-H."/>
            <person name="Turgeon B."/>
            <person name="Goodwin S."/>
            <person name="Spatafora J."/>
            <person name="Crous P."/>
            <person name="Grigoriev I."/>
        </authorList>
    </citation>
    <scope>NUCLEOTIDE SEQUENCE</scope>
    <source>
        <strain evidence="1">SCOH1-5</strain>
    </source>
</reference>
<dbReference type="OrthoDB" id="5397183at2759"/>
<accession>A0A6A6FBL6</accession>
<sequence length="163" mass="18087">MSTIPKRRAIVRQSFPRAISDRSPIAGASRAIVLRTCFRLGEAINVGHQAVRTNSNVMIELYARIASSWDEEPASGKQHFVFGDLYHGKAPQLEGTFERRGQATFWGKDCNVSLDPDASCTMCRVIGRMKRDTEQKWCLEISGVWGASWGDVNWAAGIVNTLA</sequence>
<name>A0A6A6FBL6_9PEZI</name>
<proteinExistence type="predicted"/>
<dbReference type="AlphaFoldDB" id="A0A6A6FBL6"/>
<organism evidence="1 2">
    <name type="scientific">Cercospora zeae-maydis SCOH1-5</name>
    <dbReference type="NCBI Taxonomy" id="717836"/>
    <lineage>
        <taxon>Eukaryota</taxon>
        <taxon>Fungi</taxon>
        <taxon>Dikarya</taxon>
        <taxon>Ascomycota</taxon>
        <taxon>Pezizomycotina</taxon>
        <taxon>Dothideomycetes</taxon>
        <taxon>Dothideomycetidae</taxon>
        <taxon>Mycosphaerellales</taxon>
        <taxon>Mycosphaerellaceae</taxon>
        <taxon>Cercospora</taxon>
    </lineage>
</organism>
<evidence type="ECO:0000313" key="1">
    <source>
        <dbReference type="EMBL" id="KAF2210786.1"/>
    </source>
</evidence>
<gene>
    <name evidence="1" type="ORF">CERZMDRAFT_44465</name>
</gene>
<keyword evidence="2" id="KW-1185">Reference proteome</keyword>